<name>A0A1P8UFA4_9GAMM</name>
<dbReference type="RefSeq" id="WP_076836098.1">
    <property type="nucleotide sequence ID" value="NZ_CP019434.1"/>
</dbReference>
<evidence type="ECO:0000313" key="3">
    <source>
        <dbReference type="Proteomes" id="UP000243807"/>
    </source>
</evidence>
<dbReference type="Proteomes" id="UP000243807">
    <property type="component" value="Chromosome"/>
</dbReference>
<feature type="chain" id="PRO_5012523823" evidence="1">
    <location>
        <begin position="33"/>
        <end position="191"/>
    </location>
</feature>
<dbReference type="AlphaFoldDB" id="A0A1P8UFA4"/>
<reference evidence="2 3" key="1">
    <citation type="submission" date="2017-01" db="EMBL/GenBank/DDBJ databases">
        <title>Draft sequence of Acidihalobacter ferrooxidans strain DSM 14175 (strain V8).</title>
        <authorList>
            <person name="Khaleque H.N."/>
            <person name="Ramsay J.P."/>
            <person name="Murphy R.J.T."/>
            <person name="Kaksonen A.H."/>
            <person name="Boxall N.J."/>
            <person name="Watkin E.L.J."/>
        </authorList>
    </citation>
    <scope>NUCLEOTIDE SEQUENCE [LARGE SCALE GENOMIC DNA]</scope>
    <source>
        <strain evidence="2 3">V8</strain>
    </source>
</reference>
<sequence>MTQRRIGSRRLARTAAAVVVTTLALSGGVAHAVEHTLPKDITSVPLASISNDRDKSISYLNLMLGPQYNVRGIFVRTKLDHHIVSTDVYPLHKIETKKGIVLGHGQGVEAILLRGKINSTDGYGSLIIKYINNGLFHTYKQCKIDLTRTAPTKWQLINAYNGDAVTHIAVKTWLLGISTLTHVCPTGGNNA</sequence>
<protein>
    <submittedName>
        <fullName evidence="2">Uncharacterized protein</fullName>
    </submittedName>
</protein>
<evidence type="ECO:0000256" key="1">
    <source>
        <dbReference type="SAM" id="SignalP"/>
    </source>
</evidence>
<organism evidence="2 3">
    <name type="scientific">Acidihalobacter ferrooxydans</name>
    <dbReference type="NCBI Taxonomy" id="1765967"/>
    <lineage>
        <taxon>Bacteria</taxon>
        <taxon>Pseudomonadati</taxon>
        <taxon>Pseudomonadota</taxon>
        <taxon>Gammaproteobacteria</taxon>
        <taxon>Chromatiales</taxon>
        <taxon>Ectothiorhodospiraceae</taxon>
        <taxon>Acidihalobacter</taxon>
    </lineage>
</organism>
<evidence type="ECO:0000313" key="2">
    <source>
        <dbReference type="EMBL" id="APZ42471.1"/>
    </source>
</evidence>
<dbReference type="STRING" id="1765967.BW247_04685"/>
<proteinExistence type="predicted"/>
<dbReference type="EMBL" id="CP019434">
    <property type="protein sequence ID" value="APZ42471.1"/>
    <property type="molecule type" value="Genomic_DNA"/>
</dbReference>
<keyword evidence="3" id="KW-1185">Reference proteome</keyword>
<gene>
    <name evidence="2" type="ORF">BW247_04685</name>
</gene>
<accession>A0A1P8UFA4</accession>
<dbReference type="KEGG" id="afy:BW247_04685"/>
<feature type="signal peptide" evidence="1">
    <location>
        <begin position="1"/>
        <end position="32"/>
    </location>
</feature>
<keyword evidence="1" id="KW-0732">Signal</keyword>